<dbReference type="RefSeq" id="WP_021014649.1">
    <property type="nucleotide sequence ID" value="NZ_CP025084.1"/>
</dbReference>
<dbReference type="STRING" id="104623.Ser39006_01379"/>
<reference evidence="2" key="4">
    <citation type="submission" date="2017-11" db="EMBL/GenBank/DDBJ databases">
        <title>Complete genome sequence of Serratia sp. ATCC 39006.</title>
        <authorList>
            <person name="Hampton H.G."/>
            <person name="Jackson S.A."/>
            <person name="Jauregui R."/>
            <person name="Poulter G.T.M."/>
            <person name="Salmond G.P.C."/>
            <person name="Fineran P.C."/>
        </authorList>
    </citation>
    <scope>NUCLEOTIDE SEQUENCE</scope>
    <source>
        <strain evidence="2">ATCC 39006</strain>
    </source>
</reference>
<dbReference type="InterPro" id="IPR021667">
    <property type="entry name" value="HapK"/>
</dbReference>
<dbReference type="Proteomes" id="UP000233778">
    <property type="component" value="Chromosome"/>
</dbReference>
<dbReference type="Gene3D" id="3.30.70.100">
    <property type="match status" value="1"/>
</dbReference>
<accession>A0A2I5TBR1</accession>
<keyword evidence="3" id="KW-1185">Reference proteome</keyword>
<evidence type="ECO:0000313" key="3">
    <source>
        <dbReference type="Proteomes" id="UP000017700"/>
    </source>
</evidence>
<evidence type="ECO:0000313" key="4">
    <source>
        <dbReference type="Proteomes" id="UP000233778"/>
    </source>
</evidence>
<dbReference type="EMBL" id="CP025085">
    <property type="protein sequence ID" value="AUH01985.1"/>
    <property type="molecule type" value="Genomic_DNA"/>
</dbReference>
<evidence type="ECO:0000313" key="1">
    <source>
        <dbReference type="EMBL" id="AUH01985.1"/>
    </source>
</evidence>
<name>A0A2I5TBR1_SERS3</name>
<dbReference type="EMBL" id="CP025084">
    <property type="protein sequence ID" value="AUH06307.1"/>
    <property type="molecule type" value="Genomic_DNA"/>
</dbReference>
<reference evidence="2" key="2">
    <citation type="submission" date="2013-09" db="EMBL/GenBank/DDBJ databases">
        <authorList>
            <person name="Wang G."/>
            <person name="Yang Y."/>
            <person name="Su Y."/>
        </authorList>
    </citation>
    <scope>NUCLEOTIDE SEQUENCE</scope>
    <source>
        <strain evidence="2">ATCC 39006</strain>
    </source>
</reference>
<organism evidence="2 3">
    <name type="scientific">Serratia sp. (strain ATCC 39006)</name>
    <name type="common">Prodigiosinella confusarubida</name>
    <dbReference type="NCBI Taxonomy" id="104623"/>
    <lineage>
        <taxon>Bacteria</taxon>
        <taxon>Pseudomonadati</taxon>
        <taxon>Pseudomonadota</taxon>
        <taxon>Gammaproteobacteria</taxon>
        <taxon>Enterobacterales</taxon>
        <taxon>Pectobacteriaceae</taxon>
        <taxon>Prodigiosinella</taxon>
    </lineage>
</organism>
<reference evidence="2 3" key="1">
    <citation type="journal article" date="2013" name="Genome Announc.">
        <title>Draft genome sequence of Serratia sp. strain ATCC 39006, a model bacterium for analysis of the biosynthesis and regulation of prodigiosin, a carbapenem, and gas vesicles.</title>
        <authorList>
            <person name="Fineran P.C."/>
            <person name="Iglesias Cans M.C."/>
            <person name="Ramsay J.P."/>
            <person name="Wilf N.M."/>
            <person name="Cossyleon D."/>
            <person name="McNeil M.B."/>
            <person name="Williamson N.R."/>
            <person name="Monson R.E."/>
            <person name="Becher S.A."/>
            <person name="Stanton J.A."/>
            <person name="Brugger K."/>
            <person name="Brown S.D."/>
            <person name="Salmond G.P."/>
        </authorList>
    </citation>
    <scope>NUCLEOTIDE SEQUENCE [LARGE SCALE GENOMIC DNA]</scope>
    <source>
        <strain evidence="2">ATCC 39006</strain>
        <strain evidence="3">ATCC 39006 / SC 11482</strain>
    </source>
</reference>
<sequence>MKVIVHKIRLKDITQRSAFRHWVETTDYCACESLDAVLAFEVVEVSQVAEAPFHFIEIIHISSMDAFAQEMQTPLFQRLVSQFDQLAEVVEEIAGERIADGYPS</sequence>
<dbReference type="AlphaFoldDB" id="A0A2I5TBR1"/>
<gene>
    <name evidence="1" type="ORF">CWC46_20650</name>
    <name evidence="2" type="ORF">Ser39006_020645</name>
</gene>
<dbReference type="KEGG" id="serq:CWC46_20650"/>
<protein>
    <submittedName>
        <fullName evidence="2">RedY</fullName>
    </submittedName>
</protein>
<dbReference type="KEGG" id="sera:Ser39006_020645"/>
<proteinExistence type="predicted"/>
<dbReference type="Proteomes" id="UP000017700">
    <property type="component" value="Chromosome"/>
</dbReference>
<dbReference type="OrthoDB" id="4731620at2"/>
<evidence type="ECO:0000313" key="2">
    <source>
        <dbReference type="EMBL" id="AUH06307.1"/>
    </source>
</evidence>
<reference evidence="1 4" key="3">
    <citation type="submission" date="2017-11" db="EMBL/GenBank/DDBJ databases">
        <title>Complete genome sequence of Serratia sp. ATCC 39006 LacA.</title>
        <authorList>
            <person name="Hampton H.G."/>
            <person name="Jackson S.A."/>
            <person name="Jauregui R."/>
            <person name="Poulter G.T.M."/>
            <person name="Salmond G.P.C."/>
            <person name="Fineran P.C."/>
        </authorList>
    </citation>
    <scope>NUCLEOTIDE SEQUENCE [LARGE SCALE GENOMIC DNA]</scope>
    <source>
        <strain evidence="1 4">ATCC 39006</strain>
    </source>
</reference>
<dbReference type="Pfam" id="PF11639">
    <property type="entry name" value="HapK"/>
    <property type="match status" value="1"/>
</dbReference>